<protein>
    <submittedName>
        <fullName evidence="3">RICIN domain-containing protein</fullName>
    </submittedName>
</protein>
<dbReference type="Proteomes" id="UP000598820">
    <property type="component" value="Unassembled WGS sequence"/>
</dbReference>
<dbReference type="SUPFAM" id="SSF49265">
    <property type="entry name" value="Fibronectin type III"/>
    <property type="match status" value="1"/>
</dbReference>
<dbReference type="InterPro" id="IPR000601">
    <property type="entry name" value="PKD_dom"/>
</dbReference>
<evidence type="ECO:0000313" key="4">
    <source>
        <dbReference type="Proteomes" id="UP000598820"/>
    </source>
</evidence>
<dbReference type="GO" id="GO:0046872">
    <property type="term" value="F:metal ion binding"/>
    <property type="evidence" value="ECO:0007669"/>
    <property type="project" value="InterPro"/>
</dbReference>
<dbReference type="InterPro" id="IPR035992">
    <property type="entry name" value="Ricin_B-like_lectins"/>
</dbReference>
<dbReference type="EMBL" id="JACWZY010000022">
    <property type="protein sequence ID" value="MBD2703542.1"/>
    <property type="molecule type" value="Genomic_DNA"/>
</dbReference>
<dbReference type="SMART" id="SM00458">
    <property type="entry name" value="RICIN"/>
    <property type="match status" value="2"/>
</dbReference>
<dbReference type="InterPro" id="IPR035986">
    <property type="entry name" value="PKD_dom_sf"/>
</dbReference>
<dbReference type="InterPro" id="IPR015914">
    <property type="entry name" value="PAPs_N"/>
</dbReference>
<gene>
    <name evidence="3" type="ORF">IC229_23050</name>
</gene>
<dbReference type="SMART" id="SM00089">
    <property type="entry name" value="PKD"/>
    <property type="match status" value="2"/>
</dbReference>
<dbReference type="SUPFAM" id="SSF50370">
    <property type="entry name" value="Ricin B-like lectins"/>
    <property type="match status" value="2"/>
</dbReference>
<dbReference type="Pfam" id="PF18911">
    <property type="entry name" value="PKD_4"/>
    <property type="match status" value="1"/>
</dbReference>
<organism evidence="3 4">
    <name type="scientific">Spirosoma profusum</name>
    <dbReference type="NCBI Taxonomy" id="2771354"/>
    <lineage>
        <taxon>Bacteria</taxon>
        <taxon>Pseudomonadati</taxon>
        <taxon>Bacteroidota</taxon>
        <taxon>Cytophagia</taxon>
        <taxon>Cytophagales</taxon>
        <taxon>Cytophagaceae</taxon>
        <taxon>Spirosoma</taxon>
    </lineage>
</organism>
<dbReference type="InterPro" id="IPR022409">
    <property type="entry name" value="PKD/Chitinase_dom"/>
</dbReference>
<dbReference type="Pfam" id="PF16656">
    <property type="entry name" value="Pur_ac_phosph_N"/>
    <property type="match status" value="1"/>
</dbReference>
<dbReference type="PROSITE" id="PS50231">
    <property type="entry name" value="RICIN_B_LECTIN"/>
    <property type="match status" value="2"/>
</dbReference>
<name>A0A927AUC2_9BACT</name>
<reference evidence="3" key="1">
    <citation type="submission" date="2020-09" db="EMBL/GenBank/DDBJ databases">
        <authorList>
            <person name="Kim M.K."/>
        </authorList>
    </citation>
    <scope>NUCLEOTIDE SEQUENCE</scope>
    <source>
        <strain evidence="3">BT702</strain>
    </source>
</reference>
<feature type="domain" description="PKD" evidence="1">
    <location>
        <begin position="253"/>
        <end position="338"/>
    </location>
</feature>
<feature type="domain" description="Fibronectin type-III" evidence="2">
    <location>
        <begin position="135"/>
        <end position="247"/>
    </location>
</feature>
<comment type="caution">
    <text evidence="3">The sequence shown here is derived from an EMBL/GenBank/DDBJ whole genome shotgun (WGS) entry which is preliminary data.</text>
</comment>
<evidence type="ECO:0000313" key="3">
    <source>
        <dbReference type="EMBL" id="MBD2703542.1"/>
    </source>
</evidence>
<dbReference type="CDD" id="cd00161">
    <property type="entry name" value="beta-trefoil_Ricin-like"/>
    <property type="match status" value="2"/>
</dbReference>
<keyword evidence="4" id="KW-1185">Reference proteome</keyword>
<dbReference type="CDD" id="cd00063">
    <property type="entry name" value="FN3"/>
    <property type="match status" value="1"/>
</dbReference>
<dbReference type="SMART" id="SM00060">
    <property type="entry name" value="FN3"/>
    <property type="match status" value="1"/>
</dbReference>
<dbReference type="Gene3D" id="2.80.10.50">
    <property type="match status" value="2"/>
</dbReference>
<evidence type="ECO:0000259" key="2">
    <source>
        <dbReference type="PROSITE" id="PS50853"/>
    </source>
</evidence>
<dbReference type="Pfam" id="PF14200">
    <property type="entry name" value="RicinB_lectin_2"/>
    <property type="match status" value="3"/>
</dbReference>
<proteinExistence type="predicted"/>
<dbReference type="InterPro" id="IPR036116">
    <property type="entry name" value="FN3_sf"/>
</dbReference>
<dbReference type="SUPFAM" id="SSF49299">
    <property type="entry name" value="PKD domain"/>
    <property type="match status" value="1"/>
</dbReference>
<dbReference type="AlphaFoldDB" id="A0A927AUC2"/>
<dbReference type="PROSITE" id="PS50853">
    <property type="entry name" value="FN3"/>
    <property type="match status" value="1"/>
</dbReference>
<sequence>MVRMSVGDNKGGYSGFQTISVSVTNPPPTAKITTPVNLSKYALNMTTSYTLAATVTDDVPDRVNYLWQGKLRINGKDQYPTYMTGTNPVFTVSPVGCDGIDDYYYVFTLKVTDIGNLTAQDSVKIYPDCNSPKLNVTGLTATTLTSSSVRLIWTNPTIPFDKVLVVGKPGSTILGYIPDPNSVISTVSSSFTANPATYPADAARVLYLGTGNSVVVTDLTPGQLYYFRVSAHSDGWSGGVEVNTKSSTVNRPPVVVATSTSLTGTSPLSVTFTGDKSSDPDGDQLFYEWAFSDGTYLNVANPVKVFTTQTGQHGSGTINNFTAQLTVTDSKGQRSTSQVFNISLNSTSGSVLTVEPDKCYRLVSRVSGKVLGVEGGSLEDGALVRQRTDANQQSQRWRFEATNNGYYKIGAVHSNKVIDVLWGSQQNGAALQQWTFNGNWSYNQHFALLRNTSGYFQIAARHSGKALEVQNGNSDEGGLVVQNTPNGGNNQQWLIEERACTTITSPPSSTTTAPPPTSVVSIDPAKCYRIQSRSSGLVLNVPNGSYDDGANLRQNANVDQAWQKWRLIPTDGGYYKMVVLHNQKGIQAPSFSTADDVLLEQWTYWGGSHQQWAVQRNAEGFYTFSNRNSNKAITVRNASTTDGAAIIQQTLGTGQNQQWSVSETTCPAGARSGVEEVIATFGMWPNPASDHVLIDLRPALGQPVGLQLNDLSGRPLQRTHLEAAPAEPYRFGLGQLPDGLYLMQIKPAGQAATTLRVLIQR</sequence>
<dbReference type="InterPro" id="IPR013783">
    <property type="entry name" value="Ig-like_fold"/>
</dbReference>
<dbReference type="GO" id="GO:0003993">
    <property type="term" value="F:acid phosphatase activity"/>
    <property type="evidence" value="ECO:0007669"/>
    <property type="project" value="InterPro"/>
</dbReference>
<dbReference type="PROSITE" id="PS50093">
    <property type="entry name" value="PKD"/>
    <property type="match status" value="1"/>
</dbReference>
<dbReference type="InterPro" id="IPR000772">
    <property type="entry name" value="Ricin_B_lectin"/>
</dbReference>
<accession>A0A927AUC2</accession>
<dbReference type="InterPro" id="IPR003961">
    <property type="entry name" value="FN3_dom"/>
</dbReference>
<dbReference type="Gene3D" id="2.60.40.10">
    <property type="entry name" value="Immunoglobulins"/>
    <property type="match status" value="2"/>
</dbReference>
<evidence type="ECO:0000259" key="1">
    <source>
        <dbReference type="PROSITE" id="PS50093"/>
    </source>
</evidence>